<keyword evidence="2" id="KW-1185">Reference proteome</keyword>
<comment type="caution">
    <text evidence="1">The sequence shown here is derived from an EMBL/GenBank/DDBJ whole genome shotgun (WGS) entry which is preliminary data.</text>
</comment>
<sequence>MVMKNNPSATEADSLSEYRNPKIAIIYWPKPLLVARGLVQMGLAFGKCYGLCYIDNLLECSESMLQVLNDVLCAANGIQINLSARIKPAIDIKFIERNCSNKDQQQSQRQQSQQGQDEAVVHPINQMHSPTLPDKSVLAYMKNLESHMKHVQQQQATSHRAMPNAEEFDRLVQWPGDKTIFAAHSEETHEEIHEGHHLFPTRSPPSPSVIALLHIHIGGPLLPHFTPTSCSCIALLKHYTFHSGPLLPHLTPTSCSCIALLKHCTFHSGFRVAKCSVCAETLSQVAPPPSLDTHIMLMPRPSEALHFSQWV</sequence>
<gene>
    <name evidence="1" type="ORF">VNO80_13291</name>
</gene>
<organism evidence="1 2">
    <name type="scientific">Phaseolus coccineus</name>
    <name type="common">Scarlet runner bean</name>
    <name type="synonym">Phaseolus multiflorus</name>
    <dbReference type="NCBI Taxonomy" id="3886"/>
    <lineage>
        <taxon>Eukaryota</taxon>
        <taxon>Viridiplantae</taxon>
        <taxon>Streptophyta</taxon>
        <taxon>Embryophyta</taxon>
        <taxon>Tracheophyta</taxon>
        <taxon>Spermatophyta</taxon>
        <taxon>Magnoliopsida</taxon>
        <taxon>eudicotyledons</taxon>
        <taxon>Gunneridae</taxon>
        <taxon>Pentapetalae</taxon>
        <taxon>rosids</taxon>
        <taxon>fabids</taxon>
        <taxon>Fabales</taxon>
        <taxon>Fabaceae</taxon>
        <taxon>Papilionoideae</taxon>
        <taxon>50 kb inversion clade</taxon>
        <taxon>NPAAA clade</taxon>
        <taxon>indigoferoid/millettioid clade</taxon>
        <taxon>Phaseoleae</taxon>
        <taxon>Phaseolus</taxon>
    </lineage>
</organism>
<accession>A0AAN9N6E7</accession>
<reference evidence="1 2" key="1">
    <citation type="submission" date="2024-01" db="EMBL/GenBank/DDBJ databases">
        <title>The genomes of 5 underutilized Papilionoideae crops provide insights into root nodulation and disease resistanc.</title>
        <authorList>
            <person name="Jiang F."/>
        </authorList>
    </citation>
    <scope>NUCLEOTIDE SEQUENCE [LARGE SCALE GENOMIC DNA]</scope>
    <source>
        <strain evidence="1">JINMINGXINNONG_FW02</strain>
        <tissue evidence="1">Leaves</tissue>
    </source>
</reference>
<proteinExistence type="predicted"/>
<dbReference type="Proteomes" id="UP001374584">
    <property type="component" value="Unassembled WGS sequence"/>
</dbReference>
<protein>
    <submittedName>
        <fullName evidence="1">Uncharacterized protein</fullName>
    </submittedName>
</protein>
<dbReference type="EMBL" id="JAYMYR010000005">
    <property type="protein sequence ID" value="KAK7364554.1"/>
    <property type="molecule type" value="Genomic_DNA"/>
</dbReference>
<evidence type="ECO:0000313" key="2">
    <source>
        <dbReference type="Proteomes" id="UP001374584"/>
    </source>
</evidence>
<name>A0AAN9N6E7_PHACN</name>
<evidence type="ECO:0000313" key="1">
    <source>
        <dbReference type="EMBL" id="KAK7364554.1"/>
    </source>
</evidence>
<dbReference type="AlphaFoldDB" id="A0AAN9N6E7"/>